<name>A0A7T3RB99_9SPIR</name>
<dbReference type="GO" id="GO:0140098">
    <property type="term" value="F:catalytic activity, acting on RNA"/>
    <property type="evidence" value="ECO:0007669"/>
    <property type="project" value="UniProtKB-ARBA"/>
</dbReference>
<dbReference type="SUPFAM" id="SSF55120">
    <property type="entry name" value="Pseudouridine synthase"/>
    <property type="match status" value="1"/>
</dbReference>
<reference evidence="3 4" key="1">
    <citation type="submission" date="2020-11" db="EMBL/GenBank/DDBJ databases">
        <title>Treponema Peruensis nv. sp., first commensal Treponema isolated from human feces.</title>
        <authorList>
            <person name="Belkhou C."/>
            <person name="Raes J."/>
        </authorList>
    </citation>
    <scope>NUCLEOTIDE SEQUENCE [LARGE SCALE GENOMIC DNA]</scope>
    <source>
        <strain evidence="3 4">RCC2812</strain>
    </source>
</reference>
<dbReference type="InterPro" id="IPR020103">
    <property type="entry name" value="PsdUridine_synth_cat_dom_sf"/>
</dbReference>
<evidence type="ECO:0000256" key="1">
    <source>
        <dbReference type="ARBA" id="ARBA00010876"/>
    </source>
</evidence>
<dbReference type="GO" id="GO:0009982">
    <property type="term" value="F:pseudouridine synthase activity"/>
    <property type="evidence" value="ECO:0007669"/>
    <property type="project" value="InterPro"/>
</dbReference>
<feature type="domain" description="Pseudouridine synthase RsuA/RluA-like" evidence="2">
    <location>
        <begin position="17"/>
        <end position="203"/>
    </location>
</feature>
<dbReference type="PROSITE" id="PS01129">
    <property type="entry name" value="PSI_RLU"/>
    <property type="match status" value="1"/>
</dbReference>
<gene>
    <name evidence="3" type="ORF">IWA51_06495</name>
</gene>
<proteinExistence type="inferred from homology"/>
<organism evidence="3 4">
    <name type="scientific">Treponema peruense</name>
    <dbReference type="NCBI Taxonomy" id="2787628"/>
    <lineage>
        <taxon>Bacteria</taxon>
        <taxon>Pseudomonadati</taxon>
        <taxon>Spirochaetota</taxon>
        <taxon>Spirochaetia</taxon>
        <taxon>Spirochaetales</taxon>
        <taxon>Treponemataceae</taxon>
        <taxon>Treponema</taxon>
    </lineage>
</organism>
<dbReference type="KEGG" id="tper:IWA51_06495"/>
<dbReference type="InterPro" id="IPR006224">
    <property type="entry name" value="PsdUridine_synth_RluA-like_CS"/>
</dbReference>
<dbReference type="PANTHER" id="PTHR21600:SF87">
    <property type="entry name" value="RNA PSEUDOURIDYLATE SYNTHASE DOMAIN-CONTAINING PROTEIN 1"/>
    <property type="match status" value="1"/>
</dbReference>
<protein>
    <submittedName>
        <fullName evidence="3">RNA pseudouridine synthase</fullName>
    </submittedName>
</protein>
<dbReference type="Gene3D" id="3.30.2350.10">
    <property type="entry name" value="Pseudouridine synthase"/>
    <property type="match status" value="1"/>
</dbReference>
<comment type="similarity">
    <text evidence="1">Belongs to the pseudouridine synthase RluA family.</text>
</comment>
<dbReference type="Proteomes" id="UP000595224">
    <property type="component" value="Chromosome"/>
</dbReference>
<dbReference type="InterPro" id="IPR050188">
    <property type="entry name" value="RluA_PseudoU_synthase"/>
</dbReference>
<evidence type="ECO:0000259" key="2">
    <source>
        <dbReference type="Pfam" id="PF00849"/>
    </source>
</evidence>
<dbReference type="InterPro" id="IPR006145">
    <property type="entry name" value="PsdUridine_synth_RsuA/RluA"/>
</dbReference>
<dbReference type="Pfam" id="PF00849">
    <property type="entry name" value="PseudoU_synth_2"/>
    <property type="match status" value="1"/>
</dbReference>
<dbReference type="PANTHER" id="PTHR21600">
    <property type="entry name" value="MITOCHONDRIAL RNA PSEUDOURIDINE SYNTHASE"/>
    <property type="match status" value="1"/>
</dbReference>
<evidence type="ECO:0000313" key="4">
    <source>
        <dbReference type="Proteomes" id="UP000595224"/>
    </source>
</evidence>
<accession>A0A7T3RB99</accession>
<dbReference type="GO" id="GO:0000455">
    <property type="term" value="P:enzyme-directed rRNA pseudouridine synthesis"/>
    <property type="evidence" value="ECO:0007669"/>
    <property type="project" value="TreeGrafter"/>
</dbReference>
<dbReference type="GO" id="GO:0003723">
    <property type="term" value="F:RNA binding"/>
    <property type="evidence" value="ECO:0007669"/>
    <property type="project" value="InterPro"/>
</dbReference>
<sequence>MMGDIRIIHVPSDDEPFAVIDKPRFLPSAPLYEGDDSAFTRAAAVYPFLLGVNGKKPCEHGLLHRIDTLTSGLLLVASTQAAYESLSTAQDSGLFVKTYRAVCRQLKGQEQCGFAPLPHDFNIESFLTCKQNYTVKSKFRPYSAGSKQVRPVTEYSGEAARKKASGKEYSTVICAKKCLASDTAEIFCSITSGYRHQVRCHLAWLGIPVRNDPLYDPCYNPDCTPEESFDFSAVKIEFPNPVTGKKEIFSLV</sequence>
<dbReference type="AlphaFoldDB" id="A0A7T3RB99"/>
<evidence type="ECO:0000313" key="3">
    <source>
        <dbReference type="EMBL" id="QPZ99932.1"/>
    </source>
</evidence>
<keyword evidence="4" id="KW-1185">Reference proteome</keyword>
<dbReference type="RefSeq" id="WP_177528006.1">
    <property type="nucleotide sequence ID" value="NZ_CP064936.1"/>
</dbReference>
<dbReference type="EMBL" id="CP064936">
    <property type="protein sequence ID" value="QPZ99932.1"/>
    <property type="molecule type" value="Genomic_DNA"/>
</dbReference>